<dbReference type="PANTHER" id="PTHR36292">
    <property type="entry name" value="UPF0575 PROTEIN C19ORF67"/>
    <property type="match status" value="1"/>
</dbReference>
<sequence length="365" mass="41287">MRGCGGKSSCDLDGAASLVTDAEDEPELPLDISPLPGHDAFTDLLQEDVSDINSPDPELEDPLLFLAEVALAPHGCRFVSSSSPEVKQTENLLLTFQRQLQQFLSKADELHDCLISGQGYVEKEAFSGAVSSLLYTCRPYFDYLETTARSTLTQYSHLSFDMRSKVCYQHLTYLLDFSQQLCEKLEQLVLTFSDHGLVSVDETEPNSISHFCIGQTHLDRLKLSGFRYCKPTPYLSQSKTGLYKRMRWNVERPHDKQQREEDDEDAEDKTHTDYYFLCYEDIPNAHAEAGGGRDGVTHGDVVRMWSIGQWVQVNPDPKTEDLEDWILCEVPEGSYRRLLCLGQDEPSSRTATDHLQQLLLSCQPD</sequence>
<comment type="caution">
    <text evidence="1">The sequence shown here is derived from an EMBL/GenBank/DDBJ whole genome shotgun (WGS) entry which is preliminary data.</text>
</comment>
<protein>
    <submittedName>
        <fullName evidence="1">Transcript variant X1</fullName>
    </submittedName>
</protein>
<dbReference type="KEGG" id="nfu:107382351"/>
<dbReference type="Pfam" id="PF11771">
    <property type="entry name" value="DUF3314"/>
    <property type="match status" value="1"/>
</dbReference>
<name>A0A9D2XAU4_NOTFU</name>
<evidence type="ECO:0000313" key="2">
    <source>
        <dbReference type="Proteomes" id="UP000822369"/>
    </source>
</evidence>
<gene>
    <name evidence="1" type="ORF">G4P62_007858</name>
</gene>
<proteinExistence type="predicted"/>
<dbReference type="Proteomes" id="UP000822369">
    <property type="component" value="Unassembled WGS sequence"/>
</dbReference>
<dbReference type="AlphaFoldDB" id="A0A9D2XAU4"/>
<dbReference type="PANTHER" id="PTHR36292:SF1">
    <property type="entry name" value="UPF0575 PROTEIN C19ORF67"/>
    <property type="match status" value="1"/>
</dbReference>
<reference evidence="1" key="1">
    <citation type="submission" date="2020-03" db="EMBL/GenBank/DDBJ databases">
        <title>Intra-Species Differences in Population Size shape Life History and Genome Evolution.</title>
        <authorList>
            <person name="Willemsen D."/>
            <person name="Cui R."/>
            <person name="Valenzano D.R."/>
        </authorList>
    </citation>
    <scope>NUCLEOTIDE SEQUENCE</scope>
    <source>
        <strain evidence="1">GRZ</strain>
        <tissue evidence="1">Whole</tissue>
    </source>
</reference>
<dbReference type="InterPro" id="IPR021748">
    <property type="entry name" value="DUF3314"/>
</dbReference>
<dbReference type="OMA" id="WHLETIP"/>
<evidence type="ECO:0000313" key="1">
    <source>
        <dbReference type="EMBL" id="KAF7198974.1"/>
    </source>
</evidence>
<dbReference type="EMBL" id="JAAVVJ010026513">
    <property type="protein sequence ID" value="KAF7198974.1"/>
    <property type="molecule type" value="Genomic_DNA"/>
</dbReference>
<organism evidence="1 2">
    <name type="scientific">Nothobranchius furzeri</name>
    <name type="common">Turquoise killifish</name>
    <dbReference type="NCBI Taxonomy" id="105023"/>
    <lineage>
        <taxon>Eukaryota</taxon>
        <taxon>Metazoa</taxon>
        <taxon>Chordata</taxon>
        <taxon>Craniata</taxon>
        <taxon>Vertebrata</taxon>
        <taxon>Euteleostomi</taxon>
        <taxon>Actinopterygii</taxon>
        <taxon>Neopterygii</taxon>
        <taxon>Teleostei</taxon>
        <taxon>Neoteleostei</taxon>
        <taxon>Acanthomorphata</taxon>
        <taxon>Ovalentaria</taxon>
        <taxon>Atherinomorphae</taxon>
        <taxon>Cyprinodontiformes</taxon>
        <taxon>Nothobranchiidae</taxon>
        <taxon>Nothobranchius</taxon>
    </lineage>
</organism>
<accession>A0A9D2XAU4</accession>